<gene>
    <name evidence="3" type="ORF">HDA32_005999</name>
</gene>
<organism evidence="3 4">
    <name type="scientific">Spinactinospora alkalitolerans</name>
    <dbReference type="NCBI Taxonomy" id="687207"/>
    <lineage>
        <taxon>Bacteria</taxon>
        <taxon>Bacillati</taxon>
        <taxon>Actinomycetota</taxon>
        <taxon>Actinomycetes</taxon>
        <taxon>Streptosporangiales</taxon>
        <taxon>Nocardiopsidaceae</taxon>
        <taxon>Spinactinospora</taxon>
    </lineage>
</organism>
<name>A0A852U3W2_9ACTN</name>
<keyword evidence="4" id="KW-1185">Reference proteome</keyword>
<feature type="domain" description="CD-NTase-associated protein 12/Pycsar effector protein TIR" evidence="2">
    <location>
        <begin position="146"/>
        <end position="264"/>
    </location>
</feature>
<accession>A0A852U3W2</accession>
<evidence type="ECO:0000256" key="1">
    <source>
        <dbReference type="SAM" id="MobiDB-lite"/>
    </source>
</evidence>
<dbReference type="AlphaFoldDB" id="A0A852U3W2"/>
<dbReference type="Proteomes" id="UP000589036">
    <property type="component" value="Unassembled WGS sequence"/>
</dbReference>
<reference evidence="3 4" key="1">
    <citation type="submission" date="2020-07" db="EMBL/GenBank/DDBJ databases">
        <title>Sequencing the genomes of 1000 actinobacteria strains.</title>
        <authorList>
            <person name="Klenk H.-P."/>
        </authorList>
    </citation>
    <scope>NUCLEOTIDE SEQUENCE [LARGE SCALE GENOMIC DNA]</scope>
    <source>
        <strain evidence="3 4">CXB654</strain>
    </source>
</reference>
<dbReference type="EMBL" id="JACCCC010000001">
    <property type="protein sequence ID" value="NYE50879.1"/>
    <property type="molecule type" value="Genomic_DNA"/>
</dbReference>
<evidence type="ECO:0000313" key="3">
    <source>
        <dbReference type="EMBL" id="NYE50879.1"/>
    </source>
</evidence>
<sequence>MPAKLRMSRDDVHREIQDSIDRYSNWRYSPHTSKAERETFLAAYRTWDEFNKRLLDRAFTSVSLFESSPRSEYSTLQDIKLDTLESLDDENMALLLHNADEKKRRLESILSSLSLYEEEVPTESTSNADNDNEPNTREESPEKSTIFLIHGRDTSSRETVHRFVSEITSAQVVTLSEMPNKGQTIIEKFSTHMKKSSYAIVIATGDDEGRLKSTDDFNLRARQNVIFELGFAFASLGRENVAVLYQDGVELPSDAYGIAYTELDAKGAWKLELMGELKAAGIDIDTESYFRNKR</sequence>
<feature type="region of interest" description="Disordered" evidence="1">
    <location>
        <begin position="117"/>
        <end position="144"/>
    </location>
</feature>
<dbReference type="Pfam" id="PF10137">
    <property type="entry name" value="CAP12-PCTIR_TIR"/>
    <property type="match status" value="1"/>
</dbReference>
<proteinExistence type="predicted"/>
<evidence type="ECO:0000313" key="4">
    <source>
        <dbReference type="Proteomes" id="UP000589036"/>
    </source>
</evidence>
<dbReference type="GO" id="GO:0050135">
    <property type="term" value="F:NADP+ nucleosidase activity"/>
    <property type="evidence" value="ECO:0007669"/>
    <property type="project" value="InterPro"/>
</dbReference>
<dbReference type="RefSeq" id="WP_179646285.1">
    <property type="nucleotide sequence ID" value="NZ_BAAAYY010000005.1"/>
</dbReference>
<comment type="caution">
    <text evidence="3">The sequence shown here is derived from an EMBL/GenBank/DDBJ whole genome shotgun (WGS) entry which is preliminary data.</text>
</comment>
<protein>
    <submittedName>
        <fullName evidence="3">Putative nucleotide-binding protein</fullName>
    </submittedName>
</protein>
<dbReference type="InterPro" id="IPR019302">
    <property type="entry name" value="CAP12/PCTIR_TIR_dom"/>
</dbReference>
<evidence type="ECO:0000259" key="2">
    <source>
        <dbReference type="Pfam" id="PF10137"/>
    </source>
</evidence>